<sequence length="381" mass="42717">MIEIAAKLIRGPVYFSGEVVECLVTFTNPPNPSHQISQSHSDVFASLAWGSAQMHCQCSTNAKMVLTDKLISLARPAAINANTTFIPWELDNGYAVMNTKPKILFCDLRLSPGESKTYVYRETIPSDAPPSYRGQAVKYSYKISFGTQRINDSIKLLHVPFRVLSLSEVPEITLCNDSVDLSPNNPFTETQNKETPVDIALQTLQNLTARRSPNFYNVTNVRGRVVRFCLFKNSYKLGEDIVGTFDFSNATVSCAQVSVALQSEEYVSDEYKRGKSSAPKLVSYNKHHEVCLGLRYSQLVLPIPLHVTPDFTTDLVTLKWRLHFEFVTTVKLMELPNERTIDWQGPSSIDVETMIWDLPLHIHPTTTPPNTAPHTTCTLSV</sequence>
<evidence type="ECO:0000313" key="2">
    <source>
        <dbReference type="RefSeq" id="XP_015589429.1"/>
    </source>
</evidence>
<organism evidence="1 2">
    <name type="scientific">Cephus cinctus</name>
    <name type="common">Wheat stem sawfly</name>
    <dbReference type="NCBI Taxonomy" id="211228"/>
    <lineage>
        <taxon>Eukaryota</taxon>
        <taxon>Metazoa</taxon>
        <taxon>Ecdysozoa</taxon>
        <taxon>Arthropoda</taxon>
        <taxon>Hexapoda</taxon>
        <taxon>Insecta</taxon>
        <taxon>Pterygota</taxon>
        <taxon>Neoptera</taxon>
        <taxon>Endopterygota</taxon>
        <taxon>Hymenoptera</taxon>
        <taxon>Cephoidea</taxon>
        <taxon>Cephidae</taxon>
        <taxon>Cephus</taxon>
    </lineage>
</organism>
<dbReference type="Proteomes" id="UP000694920">
    <property type="component" value="Unplaced"/>
</dbReference>
<dbReference type="PANTHER" id="PTHR12507">
    <property type="entry name" value="REDUCED GROWTH PHENOTYPE 1 RGP1, YEAST -RELATED"/>
    <property type="match status" value="1"/>
</dbReference>
<dbReference type="AlphaFoldDB" id="A0AAJ7FFL9"/>
<proteinExistence type="predicted"/>
<name>A0AAJ7FFL9_CEPCN</name>
<protein>
    <submittedName>
        <fullName evidence="2">RAB6A-GEF complex partner protein 2</fullName>
    </submittedName>
</protein>
<dbReference type="KEGG" id="ccin:107265015"/>
<accession>A0AAJ7FFL9</accession>
<dbReference type="RefSeq" id="XP_015589429.1">
    <property type="nucleotide sequence ID" value="XM_015733943.2"/>
</dbReference>
<dbReference type="Pfam" id="PF08737">
    <property type="entry name" value="Rgp1"/>
    <property type="match status" value="2"/>
</dbReference>
<keyword evidence="1" id="KW-1185">Reference proteome</keyword>
<gene>
    <name evidence="2" type="primary">LOC107265015</name>
</gene>
<dbReference type="GeneID" id="107265015"/>
<dbReference type="InterPro" id="IPR014848">
    <property type="entry name" value="Rgp1"/>
</dbReference>
<reference evidence="2" key="1">
    <citation type="submission" date="2025-08" db="UniProtKB">
        <authorList>
            <consortium name="RefSeq"/>
        </authorList>
    </citation>
    <scope>IDENTIFICATION</scope>
</reference>
<evidence type="ECO:0000313" key="1">
    <source>
        <dbReference type="Proteomes" id="UP000694920"/>
    </source>
</evidence>